<protein>
    <submittedName>
        <fullName evidence="2">Uncharacterized protein</fullName>
    </submittedName>
</protein>
<name>A0A0F4NIN8_9VIBR</name>
<organism evidence="2 3">
    <name type="scientific">Vibrio galatheae</name>
    <dbReference type="NCBI Taxonomy" id="579748"/>
    <lineage>
        <taxon>Bacteria</taxon>
        <taxon>Pseudomonadati</taxon>
        <taxon>Pseudomonadota</taxon>
        <taxon>Gammaproteobacteria</taxon>
        <taxon>Vibrionales</taxon>
        <taxon>Vibrionaceae</taxon>
        <taxon>Vibrio</taxon>
    </lineage>
</organism>
<keyword evidence="3" id="KW-1185">Reference proteome</keyword>
<dbReference type="AlphaFoldDB" id="A0A0F4NIN8"/>
<sequence>MLQRIVSYLWLFTLALAMPAQAFAYLLQAENEAAARLDNRSHALLPLSKSGAQALFDQVKRTSQPETQSDQSHDWLALITTNRLLAVARYLDENETPSGTDLSSFEPIVPALFRLYQLPKLKTGSGLVTHYSSSYRISGWKESNTLYVALNGHYSLTFSLT</sequence>
<dbReference type="RefSeq" id="WP_045955840.1">
    <property type="nucleotide sequence ID" value="NZ_JXXV01000018.1"/>
</dbReference>
<evidence type="ECO:0000313" key="3">
    <source>
        <dbReference type="Proteomes" id="UP000033673"/>
    </source>
</evidence>
<reference evidence="2 3" key="1">
    <citation type="journal article" date="2015" name="BMC Genomics">
        <title>Genome mining reveals unlocked bioactive potential of marine Gram-negative bacteria.</title>
        <authorList>
            <person name="Machado H."/>
            <person name="Sonnenschein E.C."/>
            <person name="Melchiorsen J."/>
            <person name="Gram L."/>
        </authorList>
    </citation>
    <scope>NUCLEOTIDE SEQUENCE [LARGE SCALE GENOMIC DNA]</scope>
    <source>
        <strain evidence="2 3">S2757</strain>
    </source>
</reference>
<dbReference type="PATRIC" id="fig|579748.3.peg.2353"/>
<feature type="chain" id="PRO_5002473255" evidence="1">
    <location>
        <begin position="25"/>
        <end position="161"/>
    </location>
</feature>
<dbReference type="Proteomes" id="UP000033673">
    <property type="component" value="Unassembled WGS sequence"/>
</dbReference>
<feature type="signal peptide" evidence="1">
    <location>
        <begin position="1"/>
        <end position="24"/>
    </location>
</feature>
<dbReference type="OrthoDB" id="5816320at2"/>
<dbReference type="STRING" id="579748.TW81_11400"/>
<comment type="caution">
    <text evidence="2">The sequence shown here is derived from an EMBL/GenBank/DDBJ whole genome shotgun (WGS) entry which is preliminary data.</text>
</comment>
<evidence type="ECO:0000256" key="1">
    <source>
        <dbReference type="SAM" id="SignalP"/>
    </source>
</evidence>
<dbReference type="EMBL" id="JXXV01000018">
    <property type="protein sequence ID" value="KJY82814.1"/>
    <property type="molecule type" value="Genomic_DNA"/>
</dbReference>
<gene>
    <name evidence="2" type="ORF">TW81_11400</name>
</gene>
<evidence type="ECO:0000313" key="2">
    <source>
        <dbReference type="EMBL" id="KJY82814.1"/>
    </source>
</evidence>
<keyword evidence="1" id="KW-0732">Signal</keyword>
<proteinExistence type="predicted"/>
<accession>A0A0F4NIN8</accession>